<keyword evidence="8 9" id="KW-0807">Transducer</keyword>
<evidence type="ECO:0000256" key="8">
    <source>
        <dbReference type="ARBA" id="ARBA00023224"/>
    </source>
</evidence>
<feature type="transmembrane region" description="Helical" evidence="10">
    <location>
        <begin position="229"/>
        <end position="255"/>
    </location>
</feature>
<evidence type="ECO:0000256" key="4">
    <source>
        <dbReference type="ARBA" id="ARBA00022989"/>
    </source>
</evidence>
<dbReference type="PANTHER" id="PTHR11334:SF29">
    <property type="entry name" value="MAS-RELATED G-PROTEIN COUPLED RECEPTOR MEMBER X2"/>
    <property type="match status" value="1"/>
</dbReference>
<dbReference type="InterPro" id="IPR000276">
    <property type="entry name" value="GPCR_Rhodpsn"/>
</dbReference>
<dbReference type="InterPro" id="IPR026234">
    <property type="entry name" value="MRGPCRFAMILY"/>
</dbReference>
<keyword evidence="2" id="KW-1003">Cell membrane</keyword>
<dbReference type="RefSeq" id="XP_015261148.1">
    <property type="nucleotide sequence ID" value="XM_015405662.1"/>
</dbReference>
<evidence type="ECO:0000256" key="1">
    <source>
        <dbReference type="ARBA" id="ARBA00004651"/>
    </source>
</evidence>
<evidence type="ECO:0000256" key="10">
    <source>
        <dbReference type="SAM" id="Phobius"/>
    </source>
</evidence>
<dbReference type="InterPro" id="IPR017452">
    <property type="entry name" value="GPCR_Rhodpsn_7TM"/>
</dbReference>
<dbReference type="Proteomes" id="UP000694871">
    <property type="component" value="Unplaced"/>
</dbReference>
<comment type="subcellular location">
    <subcellularLocation>
        <location evidence="1">Cell membrane</location>
        <topology evidence="1">Multi-pass membrane protein</topology>
    </subcellularLocation>
</comment>
<organism evidence="12 13">
    <name type="scientific">Gekko japonicus</name>
    <name type="common">Schlegel's Japanese gecko</name>
    <dbReference type="NCBI Taxonomy" id="146911"/>
    <lineage>
        <taxon>Eukaryota</taxon>
        <taxon>Metazoa</taxon>
        <taxon>Chordata</taxon>
        <taxon>Craniata</taxon>
        <taxon>Vertebrata</taxon>
        <taxon>Euteleostomi</taxon>
        <taxon>Lepidosauria</taxon>
        <taxon>Squamata</taxon>
        <taxon>Bifurcata</taxon>
        <taxon>Gekkota</taxon>
        <taxon>Gekkonidae</taxon>
        <taxon>Gekkoninae</taxon>
        <taxon>Gekko</taxon>
    </lineage>
</organism>
<evidence type="ECO:0000256" key="7">
    <source>
        <dbReference type="ARBA" id="ARBA00023170"/>
    </source>
</evidence>
<evidence type="ECO:0000256" key="2">
    <source>
        <dbReference type="ARBA" id="ARBA00022475"/>
    </source>
</evidence>
<dbReference type="PROSITE" id="PS00237">
    <property type="entry name" value="G_PROTEIN_RECEP_F1_1"/>
    <property type="match status" value="1"/>
</dbReference>
<dbReference type="SUPFAM" id="SSF81321">
    <property type="entry name" value="Family A G protein-coupled receptor-like"/>
    <property type="match status" value="1"/>
</dbReference>
<evidence type="ECO:0000256" key="6">
    <source>
        <dbReference type="ARBA" id="ARBA00023136"/>
    </source>
</evidence>
<evidence type="ECO:0000256" key="3">
    <source>
        <dbReference type="ARBA" id="ARBA00022692"/>
    </source>
</evidence>
<feature type="transmembrane region" description="Helical" evidence="10">
    <location>
        <begin position="47"/>
        <end position="71"/>
    </location>
</feature>
<keyword evidence="6 10" id="KW-0472">Membrane</keyword>
<feature type="transmembrane region" description="Helical" evidence="10">
    <location>
        <begin position="195"/>
        <end position="217"/>
    </location>
</feature>
<proteinExistence type="inferred from homology"/>
<keyword evidence="3 9" id="KW-0812">Transmembrane</keyword>
<dbReference type="GeneID" id="107105665"/>
<dbReference type="PRINTS" id="PR00237">
    <property type="entry name" value="GPCRRHODOPSN"/>
</dbReference>
<keyword evidence="5 9" id="KW-0297">G-protein coupled receptor</keyword>
<protein>
    <submittedName>
        <fullName evidence="13">Mas-related G-protein coupled receptor member H-like</fullName>
    </submittedName>
</protein>
<dbReference type="Pfam" id="PF00001">
    <property type="entry name" value="7tm_1"/>
    <property type="match status" value="1"/>
</dbReference>
<dbReference type="PANTHER" id="PTHR11334">
    <property type="entry name" value="MAS-RELATED G-PROTEIN COUPLED RECEPTOR"/>
    <property type="match status" value="1"/>
</dbReference>
<evidence type="ECO:0000256" key="9">
    <source>
        <dbReference type="RuleBase" id="RU000688"/>
    </source>
</evidence>
<keyword evidence="4 10" id="KW-1133">Transmembrane helix</keyword>
<evidence type="ECO:0000313" key="12">
    <source>
        <dbReference type="Proteomes" id="UP000694871"/>
    </source>
</evidence>
<evidence type="ECO:0000313" key="13">
    <source>
        <dbReference type="RefSeq" id="XP_015261148.1"/>
    </source>
</evidence>
<keyword evidence="12" id="KW-1185">Reference proteome</keyword>
<feature type="transmembrane region" description="Helical" evidence="10">
    <location>
        <begin position="83"/>
        <end position="107"/>
    </location>
</feature>
<name>A0ABM1JI61_GEKJA</name>
<evidence type="ECO:0000256" key="5">
    <source>
        <dbReference type="ARBA" id="ARBA00023040"/>
    </source>
</evidence>
<feature type="transmembrane region" description="Helical" evidence="10">
    <location>
        <begin position="127"/>
        <end position="149"/>
    </location>
</feature>
<comment type="similarity">
    <text evidence="9">Belongs to the G-protein coupled receptor 1 family.</text>
</comment>
<keyword evidence="7 9" id="KW-0675">Receptor</keyword>
<evidence type="ECO:0000259" key="11">
    <source>
        <dbReference type="PROSITE" id="PS50262"/>
    </source>
</evidence>
<gene>
    <name evidence="13" type="primary">LOC107105665</name>
</gene>
<dbReference type="Gene3D" id="1.20.1070.10">
    <property type="entry name" value="Rhodopsin 7-helix transmembrane proteins"/>
    <property type="match status" value="1"/>
</dbReference>
<dbReference type="PRINTS" id="PR02108">
    <property type="entry name" value="MRGPCRFAMILY"/>
</dbReference>
<dbReference type="PROSITE" id="PS50262">
    <property type="entry name" value="G_PROTEIN_RECEP_F1_2"/>
    <property type="match status" value="1"/>
</dbReference>
<sequence length="322" mass="36623">MANFSKTPLDSMEVGTECCEIHNDSGISINESTLYNPEGIFHNYLELFVYIFGFVLCIIGIVGNGIVIWLLGFCIKRNPFTIYILNLASADFGLLVIIAPLCILDLLKQTPYLFGVIVGNLNPFAYTVGQLLLTVISIDRCVVVLFPIWHRCHRPTHWSTIVCAFIWILCFLLYGVRVALIILKLDGDYVLFGQVLVYAMFCLPLITISTATLLFKICCKRQQHQRGKLLLVISLTLLFFLIFAFPLSAIFLFNYLSNRVHSYLYKYGNLCAILNSTINPVIYFLVGRKKKSQTRETMKVILQRVFKQEEECKEGLETAVPT</sequence>
<feature type="transmembrane region" description="Helical" evidence="10">
    <location>
        <begin position="161"/>
        <end position="183"/>
    </location>
</feature>
<feature type="domain" description="G-protein coupled receptors family 1 profile" evidence="11">
    <location>
        <begin position="63"/>
        <end position="283"/>
    </location>
</feature>
<reference evidence="13" key="1">
    <citation type="submission" date="2025-08" db="UniProtKB">
        <authorList>
            <consortium name="RefSeq"/>
        </authorList>
    </citation>
    <scope>IDENTIFICATION</scope>
</reference>
<feature type="transmembrane region" description="Helical" evidence="10">
    <location>
        <begin position="267"/>
        <end position="286"/>
    </location>
</feature>
<accession>A0ABM1JI61</accession>